<gene>
    <name evidence="2" type="ORF">ABOD76_10360</name>
</gene>
<sequence length="274" mass="30024">MDASNSTNPPTPGERLQQLNREVQQQQHRLQEARAREHVGAAGWAQTSLLEDIIRAGRQQLAATDALRQVMTFTDQELRSTPLAAGQAVRQEQEHTLREVVASGDQQLNAAHALSRVIQEALQAVTDTPLHDISAAQLRRIHGRVQQQIRALQVVIEAARAQSSTLEQLQALDEVSAAYSEQVAALDTLSAEEELSHLQETGKQVVERISELEDAGPARQLEALERIGSAAVQHVGHTDASPTEQVQTLTHLQEETDQALRRLREDTGAGDAPD</sequence>
<proteinExistence type="predicted"/>
<dbReference type="KEGG" id="dsc:ABOD76_10360"/>
<feature type="region of interest" description="Disordered" evidence="1">
    <location>
        <begin position="1"/>
        <end position="27"/>
    </location>
</feature>
<dbReference type="EMBL" id="CP158299">
    <property type="protein sequence ID" value="XBV86686.1"/>
    <property type="molecule type" value="Genomic_DNA"/>
</dbReference>
<protein>
    <submittedName>
        <fullName evidence="2">Uncharacterized protein</fullName>
    </submittedName>
</protein>
<dbReference type="AlphaFoldDB" id="A0AAU7UE18"/>
<reference evidence="2" key="1">
    <citation type="submission" date="2024-06" db="EMBL/GenBank/DDBJ databases">
        <title>Draft Genome Sequence of Deinococcus sonorensis Type Strain KR-87, a Biofilm Producing Representative of the Genus Deinococcus.</title>
        <authorList>
            <person name="Boren L.S."/>
            <person name="Grosso R.A."/>
            <person name="Hugenberg-Cox A.N."/>
            <person name="Hill J.T.E."/>
            <person name="Albert C.M."/>
            <person name="Tuohy J.M."/>
        </authorList>
    </citation>
    <scope>NUCLEOTIDE SEQUENCE</scope>
    <source>
        <strain evidence="2">KR-87</strain>
    </source>
</reference>
<dbReference type="RefSeq" id="WP_350244763.1">
    <property type="nucleotide sequence ID" value="NZ_CP158299.1"/>
</dbReference>
<feature type="compositionally biased region" description="Low complexity" evidence="1">
    <location>
        <begin position="14"/>
        <end position="27"/>
    </location>
</feature>
<organism evidence="2">
    <name type="scientific">Deinococcus sonorensis KR-87</name>
    <dbReference type="NCBI Taxonomy" id="694439"/>
    <lineage>
        <taxon>Bacteria</taxon>
        <taxon>Thermotogati</taxon>
        <taxon>Deinococcota</taxon>
        <taxon>Deinococci</taxon>
        <taxon>Deinococcales</taxon>
        <taxon>Deinococcaceae</taxon>
        <taxon>Deinococcus</taxon>
    </lineage>
</organism>
<evidence type="ECO:0000313" key="2">
    <source>
        <dbReference type="EMBL" id="XBV86686.1"/>
    </source>
</evidence>
<name>A0AAU7UE18_9DEIO</name>
<evidence type="ECO:0000256" key="1">
    <source>
        <dbReference type="SAM" id="MobiDB-lite"/>
    </source>
</evidence>
<accession>A0AAU7UE18</accession>